<dbReference type="Gene3D" id="3.10.20.30">
    <property type="match status" value="1"/>
</dbReference>
<dbReference type="Proteomes" id="UP000027665">
    <property type="component" value="Unassembled WGS sequence"/>
</dbReference>
<proteinExistence type="predicted"/>
<evidence type="ECO:0000313" key="1">
    <source>
        <dbReference type="EMBL" id="KEJ91664.1"/>
    </source>
</evidence>
<dbReference type="InterPro" id="IPR010035">
    <property type="entry name" value="Thi_S"/>
</dbReference>
<protein>
    <submittedName>
        <fullName evidence="1">Thiamine biosynthesis protein ThiS</fullName>
    </submittedName>
</protein>
<reference evidence="1 2" key="1">
    <citation type="submission" date="2014-04" db="EMBL/GenBank/DDBJ databases">
        <title>Draft Genome Sequence of Synergistes jonesii.</title>
        <authorList>
            <person name="Coil D.A."/>
            <person name="Eisen J.A."/>
            <person name="Holland-Moritz H.E."/>
        </authorList>
    </citation>
    <scope>NUCLEOTIDE SEQUENCE [LARGE SCALE GENOMIC DNA]</scope>
    <source>
        <strain evidence="1 2">78-1</strain>
    </source>
</reference>
<dbReference type="InterPro" id="IPR012675">
    <property type="entry name" value="Beta-grasp_dom_sf"/>
</dbReference>
<dbReference type="SUPFAM" id="SSF54285">
    <property type="entry name" value="MoaD/ThiS"/>
    <property type="match status" value="1"/>
</dbReference>
<dbReference type="PATRIC" id="fig|2754.20.peg.1752"/>
<dbReference type="GeneID" id="90984225"/>
<keyword evidence="2" id="KW-1185">Reference proteome</keyword>
<dbReference type="eggNOG" id="COG2104">
    <property type="taxonomic scope" value="Bacteria"/>
</dbReference>
<name>A0A073IPJ8_9BACT</name>
<dbReference type="RefSeq" id="WP_037977541.1">
    <property type="nucleotide sequence ID" value="NZ_CALIAO010000036.1"/>
</dbReference>
<organism evidence="1 2">
    <name type="scientific">Synergistes jonesii</name>
    <dbReference type="NCBI Taxonomy" id="2754"/>
    <lineage>
        <taxon>Bacteria</taxon>
        <taxon>Thermotogati</taxon>
        <taxon>Synergistota</taxon>
        <taxon>Synergistia</taxon>
        <taxon>Synergistales</taxon>
        <taxon>Synergistaceae</taxon>
        <taxon>Synergistes</taxon>
    </lineage>
</organism>
<dbReference type="CDD" id="cd00565">
    <property type="entry name" value="Ubl_ThiS"/>
    <property type="match status" value="1"/>
</dbReference>
<dbReference type="NCBIfam" id="TIGR01683">
    <property type="entry name" value="thiS"/>
    <property type="match status" value="1"/>
</dbReference>
<dbReference type="STRING" id="2754.EH55_08295"/>
<accession>A0A073IPJ8</accession>
<comment type="caution">
    <text evidence="1">The sequence shown here is derived from an EMBL/GenBank/DDBJ whole genome shotgun (WGS) entry which is preliminary data.</text>
</comment>
<dbReference type="InterPro" id="IPR003749">
    <property type="entry name" value="ThiS/MoaD-like"/>
</dbReference>
<dbReference type="OrthoDB" id="9798559at2"/>
<gene>
    <name evidence="1" type="ORF">EH55_08295</name>
</gene>
<dbReference type="Pfam" id="PF02597">
    <property type="entry name" value="ThiS"/>
    <property type="match status" value="1"/>
</dbReference>
<dbReference type="EMBL" id="JMKI01000038">
    <property type="protein sequence ID" value="KEJ91664.1"/>
    <property type="molecule type" value="Genomic_DNA"/>
</dbReference>
<evidence type="ECO:0000313" key="2">
    <source>
        <dbReference type="Proteomes" id="UP000027665"/>
    </source>
</evidence>
<dbReference type="AlphaFoldDB" id="A0A073IPJ8"/>
<dbReference type="InterPro" id="IPR016155">
    <property type="entry name" value="Mopterin_synth/thiamin_S_b"/>
</dbReference>
<sequence length="65" mass="7276">MITVNGDKSPWKEGLTVKDLLDEKNFKFKMLSVWVNDSAIDRARYGETRIPDGANVQVIHNISGG</sequence>